<evidence type="ECO:0000313" key="2">
    <source>
        <dbReference type="EMBL" id="KAH3873373.1"/>
    </source>
</evidence>
<proteinExistence type="predicted"/>
<dbReference type="EMBL" id="JAIWYP010000002">
    <property type="protein sequence ID" value="KAH3873373.1"/>
    <property type="molecule type" value="Genomic_DNA"/>
</dbReference>
<keyword evidence="1" id="KW-0472">Membrane</keyword>
<evidence type="ECO:0000256" key="1">
    <source>
        <dbReference type="SAM" id="Phobius"/>
    </source>
</evidence>
<reference evidence="2" key="1">
    <citation type="journal article" date="2019" name="bioRxiv">
        <title>The Genome of the Zebra Mussel, Dreissena polymorpha: A Resource for Invasive Species Research.</title>
        <authorList>
            <person name="McCartney M.A."/>
            <person name="Auch B."/>
            <person name="Kono T."/>
            <person name="Mallez S."/>
            <person name="Zhang Y."/>
            <person name="Obille A."/>
            <person name="Becker A."/>
            <person name="Abrahante J.E."/>
            <person name="Garbe J."/>
            <person name="Badalamenti J.P."/>
            <person name="Herman A."/>
            <person name="Mangelson H."/>
            <person name="Liachko I."/>
            <person name="Sullivan S."/>
            <person name="Sone E.D."/>
            <person name="Koren S."/>
            <person name="Silverstein K.A.T."/>
            <person name="Beckman K.B."/>
            <person name="Gohl D.M."/>
        </authorList>
    </citation>
    <scope>NUCLEOTIDE SEQUENCE</scope>
    <source>
        <strain evidence="2">Duluth1</strain>
        <tissue evidence="2">Whole animal</tissue>
    </source>
</reference>
<keyword evidence="1" id="KW-1133">Transmembrane helix</keyword>
<comment type="caution">
    <text evidence="2">The sequence shown here is derived from an EMBL/GenBank/DDBJ whole genome shotgun (WGS) entry which is preliminary data.</text>
</comment>
<reference evidence="2" key="2">
    <citation type="submission" date="2020-11" db="EMBL/GenBank/DDBJ databases">
        <authorList>
            <person name="McCartney M.A."/>
            <person name="Auch B."/>
            <person name="Kono T."/>
            <person name="Mallez S."/>
            <person name="Becker A."/>
            <person name="Gohl D.M."/>
            <person name="Silverstein K.A.T."/>
            <person name="Koren S."/>
            <person name="Bechman K.B."/>
            <person name="Herman A."/>
            <person name="Abrahante J.E."/>
            <person name="Garbe J."/>
        </authorList>
    </citation>
    <scope>NUCLEOTIDE SEQUENCE</scope>
    <source>
        <strain evidence="2">Duluth1</strain>
        <tissue evidence="2">Whole animal</tissue>
    </source>
</reference>
<name>A0A9D4RN96_DREPO</name>
<gene>
    <name evidence="2" type="ORF">DPMN_036607</name>
</gene>
<protein>
    <submittedName>
        <fullName evidence="2">Uncharacterized protein</fullName>
    </submittedName>
</protein>
<dbReference type="AlphaFoldDB" id="A0A9D4RN96"/>
<sequence length="79" mass="9217">MGLYTGSDESINYKTNLMLLMMIMTLLMMLERTKMLLLVMKRIIIVMRSMMKQISNSDYVDDIYDICMSTSVMMLLITS</sequence>
<dbReference type="Proteomes" id="UP000828390">
    <property type="component" value="Unassembled WGS sequence"/>
</dbReference>
<evidence type="ECO:0000313" key="3">
    <source>
        <dbReference type="Proteomes" id="UP000828390"/>
    </source>
</evidence>
<feature type="transmembrane region" description="Helical" evidence="1">
    <location>
        <begin position="17"/>
        <end position="39"/>
    </location>
</feature>
<keyword evidence="3" id="KW-1185">Reference proteome</keyword>
<accession>A0A9D4RN96</accession>
<organism evidence="2 3">
    <name type="scientific">Dreissena polymorpha</name>
    <name type="common">Zebra mussel</name>
    <name type="synonym">Mytilus polymorpha</name>
    <dbReference type="NCBI Taxonomy" id="45954"/>
    <lineage>
        <taxon>Eukaryota</taxon>
        <taxon>Metazoa</taxon>
        <taxon>Spiralia</taxon>
        <taxon>Lophotrochozoa</taxon>
        <taxon>Mollusca</taxon>
        <taxon>Bivalvia</taxon>
        <taxon>Autobranchia</taxon>
        <taxon>Heteroconchia</taxon>
        <taxon>Euheterodonta</taxon>
        <taxon>Imparidentia</taxon>
        <taxon>Neoheterodontei</taxon>
        <taxon>Myida</taxon>
        <taxon>Dreissenoidea</taxon>
        <taxon>Dreissenidae</taxon>
        <taxon>Dreissena</taxon>
    </lineage>
</organism>
<keyword evidence="1" id="KW-0812">Transmembrane</keyword>